<keyword evidence="3" id="KW-0732">Signal</keyword>
<comment type="similarity">
    <text evidence="2">Belongs to the bacterial solute-binding protein SsuA/TauA family.</text>
</comment>
<evidence type="ECO:0000313" key="6">
    <source>
        <dbReference type="Proteomes" id="UP000633278"/>
    </source>
</evidence>
<organism evidence="5 6">
    <name type="scientific">Polaribacter pacificus</name>
    <dbReference type="NCBI Taxonomy" id="1775173"/>
    <lineage>
        <taxon>Bacteria</taxon>
        <taxon>Pseudomonadati</taxon>
        <taxon>Bacteroidota</taxon>
        <taxon>Flavobacteriia</taxon>
        <taxon>Flavobacteriales</taxon>
        <taxon>Flavobacteriaceae</taxon>
    </lineage>
</organism>
<dbReference type="EMBL" id="BMJW01000003">
    <property type="protein sequence ID" value="GGH03448.1"/>
    <property type="molecule type" value="Genomic_DNA"/>
</dbReference>
<gene>
    <name evidence="5" type="ORF">GCM10011416_22970</name>
</gene>
<name>A0A917MEM7_9FLAO</name>
<accession>A0A917MEM7</accession>
<protein>
    <submittedName>
        <fullName evidence="5">ABC transporter substrate-binding protein</fullName>
    </submittedName>
</protein>
<reference evidence="5" key="2">
    <citation type="submission" date="2020-09" db="EMBL/GenBank/DDBJ databases">
        <authorList>
            <person name="Sun Q."/>
            <person name="Zhou Y."/>
        </authorList>
    </citation>
    <scope>NUCLEOTIDE SEQUENCE</scope>
    <source>
        <strain evidence="5">CGMCC 1.15763</strain>
    </source>
</reference>
<dbReference type="AlphaFoldDB" id="A0A917MEM7"/>
<keyword evidence="6" id="KW-1185">Reference proteome</keyword>
<feature type="domain" description="Ca3427-like PBP 2" evidence="4">
    <location>
        <begin position="99"/>
        <end position="179"/>
    </location>
</feature>
<dbReference type="RefSeq" id="WP_188599497.1">
    <property type="nucleotide sequence ID" value="NZ_BMJW01000003.1"/>
</dbReference>
<comment type="caution">
    <text evidence="5">The sequence shown here is derived from an EMBL/GenBank/DDBJ whole genome shotgun (WGS) entry which is preliminary data.</text>
</comment>
<dbReference type="CDD" id="cd13637">
    <property type="entry name" value="PBP2_Ca3427_like"/>
    <property type="match status" value="1"/>
</dbReference>
<evidence type="ECO:0000313" key="5">
    <source>
        <dbReference type="EMBL" id="GGH03448.1"/>
    </source>
</evidence>
<dbReference type="PANTHER" id="PTHR30024:SF47">
    <property type="entry name" value="TAURINE-BINDING PERIPLASMIC PROTEIN"/>
    <property type="match status" value="1"/>
</dbReference>
<evidence type="ECO:0000259" key="4">
    <source>
        <dbReference type="Pfam" id="PF22384"/>
    </source>
</evidence>
<dbReference type="InterPro" id="IPR054364">
    <property type="entry name" value="Ca3427-like_PBP2"/>
</dbReference>
<dbReference type="Proteomes" id="UP000633278">
    <property type="component" value="Unassembled WGS sequence"/>
</dbReference>
<evidence type="ECO:0000256" key="1">
    <source>
        <dbReference type="ARBA" id="ARBA00004418"/>
    </source>
</evidence>
<evidence type="ECO:0000256" key="3">
    <source>
        <dbReference type="ARBA" id="ARBA00022729"/>
    </source>
</evidence>
<comment type="subcellular location">
    <subcellularLocation>
        <location evidence="1">Periplasm</location>
    </subcellularLocation>
</comment>
<dbReference type="SUPFAM" id="SSF53850">
    <property type="entry name" value="Periplasmic binding protein-like II"/>
    <property type="match status" value="1"/>
</dbReference>
<dbReference type="Pfam" id="PF22384">
    <property type="entry name" value="PBP2_Ca3427_like"/>
    <property type="match status" value="1"/>
</dbReference>
<reference evidence="5" key="1">
    <citation type="journal article" date="2014" name="Int. J. Syst. Evol. Microbiol.">
        <title>Complete genome sequence of Corynebacterium casei LMG S-19264T (=DSM 44701T), isolated from a smear-ripened cheese.</title>
        <authorList>
            <consortium name="US DOE Joint Genome Institute (JGI-PGF)"/>
            <person name="Walter F."/>
            <person name="Albersmeier A."/>
            <person name="Kalinowski J."/>
            <person name="Ruckert C."/>
        </authorList>
    </citation>
    <scope>NUCLEOTIDE SEQUENCE</scope>
    <source>
        <strain evidence="5">CGMCC 1.15763</strain>
    </source>
</reference>
<dbReference type="Gene3D" id="3.40.190.10">
    <property type="entry name" value="Periplasmic binding protein-like II"/>
    <property type="match status" value="2"/>
</dbReference>
<sequence>MTNLKIGGVPEHFNYPWYITLKNKAYTPFDINIRWTDFPGGTGDMCKALRSGDVDIAIILTEGIIKDISEGNPSKIVQTYVKSPLIWGVHVAGDSPYTSIDDLKDKVVAISRYGSGSHLMAIVNAYNQGWDLSTLHFKVVGTLEGGIEALKNGEADYFMWEHFTTKPWVDNSTFKRVGDCPTPWPCFVIAVRDEVLRDHPKAIEQVLEIINSTTDGFKETLGIDLLLSKRYEQQLVDVKEWLSLTEWESSKPISKSDINQIQEKLVHYKVLEHTMPSEEIISDVHAL</sequence>
<evidence type="ECO:0000256" key="2">
    <source>
        <dbReference type="ARBA" id="ARBA00010742"/>
    </source>
</evidence>
<proteinExistence type="inferred from homology"/>
<dbReference type="PANTHER" id="PTHR30024">
    <property type="entry name" value="ALIPHATIC SULFONATES-BINDING PROTEIN-RELATED"/>
    <property type="match status" value="1"/>
</dbReference>
<dbReference type="GO" id="GO:0042597">
    <property type="term" value="C:periplasmic space"/>
    <property type="evidence" value="ECO:0007669"/>
    <property type="project" value="UniProtKB-SubCell"/>
</dbReference>